<dbReference type="KEGG" id="pqu:IG609_004675"/>
<proteinExistence type="predicted"/>
<keyword evidence="2" id="KW-1185">Reference proteome</keyword>
<evidence type="ECO:0000313" key="1">
    <source>
        <dbReference type="EMBL" id="URG50910.1"/>
    </source>
</evidence>
<reference evidence="1 2" key="1">
    <citation type="journal article" date="2021" name="Int. J. Syst. Evol. Microbiol.">
        <title>&lt;i&gt;Pectobacterium quasiaquaticum&lt;/i&gt; sp. nov., isolated from waterways.</title>
        <authorList>
            <person name="Ben Moussa H."/>
            <person name="Pedron J."/>
            <person name="Bertrand C."/>
            <person name="Hecquet A."/>
            <person name="Barny M.A."/>
        </authorList>
    </citation>
    <scope>NUCLEOTIDE SEQUENCE [LARGE SCALE GENOMIC DNA]</scope>
    <source>
        <strain evidence="1 2">A477-S1-J17</strain>
    </source>
</reference>
<evidence type="ECO:0000313" key="2">
    <source>
        <dbReference type="Proteomes" id="UP000806577"/>
    </source>
</evidence>
<sequence length="155" mass="18490">MDVLFEFFLPKNINFNKFGWEEVYTEWGGQQYPQEPAVYKWNDLLLFEANKDVLSYERLLGRDVSLRNYCAYTLKSSSLFDLEQCVNKRVDVSDNAVFLFFDNFLKDVDHWVVLTLIDWDQFDEIHNVNNEKEAFFFLMESLDWSEPKGIALIKN</sequence>
<dbReference type="Proteomes" id="UP000806577">
    <property type="component" value="Chromosome"/>
</dbReference>
<dbReference type="AlphaFoldDB" id="A0A9Q2ID29"/>
<accession>A0A9Q2ID29</accession>
<gene>
    <name evidence="1" type="ORF">IG609_004675</name>
</gene>
<protein>
    <submittedName>
        <fullName evidence="1">Uncharacterized protein</fullName>
    </submittedName>
</protein>
<dbReference type="EMBL" id="CP065177">
    <property type="protein sequence ID" value="URG50910.1"/>
    <property type="molecule type" value="Genomic_DNA"/>
</dbReference>
<name>A0A9Q2ID29_9GAMM</name>
<organism evidence="1 2">
    <name type="scientific">Pectobacterium quasiaquaticum</name>
    <dbReference type="NCBI Taxonomy" id="2774015"/>
    <lineage>
        <taxon>Bacteria</taxon>
        <taxon>Pseudomonadati</taxon>
        <taxon>Pseudomonadota</taxon>
        <taxon>Gammaproteobacteria</taxon>
        <taxon>Enterobacterales</taxon>
        <taxon>Pectobacteriaceae</taxon>
        <taxon>Pectobacterium</taxon>
    </lineage>
</organism>